<comment type="subcellular location">
    <subcellularLocation>
        <location evidence="1">Cell membrane</location>
        <topology evidence="1">Multi-pass membrane protein</topology>
    </subcellularLocation>
</comment>
<dbReference type="InterPro" id="IPR002797">
    <property type="entry name" value="Polysacc_synth"/>
</dbReference>
<name>A0ABS1DM27_9PROT</name>
<feature type="transmembrane region" description="Helical" evidence="6">
    <location>
        <begin position="67"/>
        <end position="92"/>
    </location>
</feature>
<evidence type="ECO:0000256" key="2">
    <source>
        <dbReference type="ARBA" id="ARBA00022475"/>
    </source>
</evidence>
<reference evidence="7 8" key="1">
    <citation type="journal article" date="2020" name="Microorganisms">
        <title>Osmotic Adaptation and Compatible Solute Biosynthesis of Phototrophic Bacteria as Revealed from Genome Analyses.</title>
        <authorList>
            <person name="Imhoff J.F."/>
            <person name="Rahn T."/>
            <person name="Kunzel S."/>
            <person name="Keller A."/>
            <person name="Neulinger S.C."/>
        </authorList>
    </citation>
    <scope>NUCLEOTIDE SEQUENCE [LARGE SCALE GENOMIC DNA]</scope>
    <source>
        <strain evidence="7 8">DSM 9895</strain>
    </source>
</reference>
<protein>
    <recommendedName>
        <fullName evidence="9">Polysaccharide biosynthesis protein C-terminal domain-containing protein</fullName>
    </recommendedName>
</protein>
<evidence type="ECO:0000256" key="4">
    <source>
        <dbReference type="ARBA" id="ARBA00022989"/>
    </source>
</evidence>
<evidence type="ECO:0008006" key="9">
    <source>
        <dbReference type="Google" id="ProtNLM"/>
    </source>
</evidence>
<keyword evidence="3 6" id="KW-0812">Transmembrane</keyword>
<keyword evidence="5 6" id="KW-0472">Membrane</keyword>
<feature type="transmembrane region" description="Helical" evidence="6">
    <location>
        <begin position="393"/>
        <end position="415"/>
    </location>
</feature>
<dbReference type="CDD" id="cd13128">
    <property type="entry name" value="MATE_Wzx_like"/>
    <property type="match status" value="1"/>
</dbReference>
<feature type="transmembrane region" description="Helical" evidence="6">
    <location>
        <begin position="451"/>
        <end position="471"/>
    </location>
</feature>
<evidence type="ECO:0000256" key="5">
    <source>
        <dbReference type="ARBA" id="ARBA00023136"/>
    </source>
</evidence>
<dbReference type="RefSeq" id="WP_200343439.1">
    <property type="nucleotide sequence ID" value="NZ_NRRL01000134.1"/>
</dbReference>
<feature type="transmembrane region" description="Helical" evidence="6">
    <location>
        <begin position="172"/>
        <end position="191"/>
    </location>
</feature>
<evidence type="ECO:0000256" key="1">
    <source>
        <dbReference type="ARBA" id="ARBA00004651"/>
    </source>
</evidence>
<feature type="transmembrane region" description="Helical" evidence="6">
    <location>
        <begin position="98"/>
        <end position="121"/>
    </location>
</feature>
<organism evidence="7 8">
    <name type="scientific">Rhodovibrio sodomensis</name>
    <dbReference type="NCBI Taxonomy" id="1088"/>
    <lineage>
        <taxon>Bacteria</taxon>
        <taxon>Pseudomonadati</taxon>
        <taxon>Pseudomonadota</taxon>
        <taxon>Alphaproteobacteria</taxon>
        <taxon>Rhodospirillales</taxon>
        <taxon>Rhodovibrionaceae</taxon>
        <taxon>Rhodovibrio</taxon>
    </lineage>
</organism>
<feature type="transmembrane region" description="Helical" evidence="6">
    <location>
        <begin position="362"/>
        <end position="387"/>
    </location>
</feature>
<evidence type="ECO:0000256" key="6">
    <source>
        <dbReference type="SAM" id="Phobius"/>
    </source>
</evidence>
<dbReference type="EMBL" id="NRRL01000134">
    <property type="protein sequence ID" value="MBK1670987.1"/>
    <property type="molecule type" value="Genomic_DNA"/>
</dbReference>
<sequence length="483" mass="52642">MMHQLFLSIKNTHAFWKAKIFEATKSKTKLLFMITRSKIPAKHDAGTPISLRILIHNAKKIARKRGLASIVIQALSRLIGIALSIFLARMLGADAFGIYAYAFAIMSLMMILGEIGVPNLLMREVAAAYSRQHWGLMRGALVRSAQVVVSISIVITIASLFVVYTLVEHFRATTFTTTIIMLVTMPVAVWGKSVAYALRGLNWELAGQSAELLLRPLFAFLIVVTAFLAMPQTRTPEFAMFSQLLGACITLTVAGWWLSRALPKQSVPGQINFRDRHWGPSTLRFTLISGGLVLNNQLDIVMLGWFAADEEVGAYRIAMQGALLVAFGIQAVNRVVSPKISALYARGEMERLQKIVSQSARLIFIFSLPIGFTMIFFGESVVVFAFGAEYGAAHLPLAILAAAHVAKSLFGPVAALLNMTGFEKKTFWAIGAAAVVNVALNLALIPNFGSTGAASASAASLLAWHTILYILTRRTIGIRSDVV</sequence>
<evidence type="ECO:0000313" key="8">
    <source>
        <dbReference type="Proteomes" id="UP001296873"/>
    </source>
</evidence>
<keyword evidence="8" id="KW-1185">Reference proteome</keyword>
<dbReference type="PANTHER" id="PTHR30250">
    <property type="entry name" value="PST FAMILY PREDICTED COLANIC ACID TRANSPORTER"/>
    <property type="match status" value="1"/>
</dbReference>
<proteinExistence type="predicted"/>
<dbReference type="InterPro" id="IPR050833">
    <property type="entry name" value="Poly_Biosynth_Transport"/>
</dbReference>
<dbReference type="Pfam" id="PF01943">
    <property type="entry name" value="Polysacc_synt"/>
    <property type="match status" value="1"/>
</dbReference>
<comment type="caution">
    <text evidence="7">The sequence shown here is derived from an EMBL/GenBank/DDBJ whole genome shotgun (WGS) entry which is preliminary data.</text>
</comment>
<feature type="transmembrane region" description="Helical" evidence="6">
    <location>
        <begin position="141"/>
        <end position="166"/>
    </location>
</feature>
<feature type="transmembrane region" description="Helical" evidence="6">
    <location>
        <begin position="212"/>
        <end position="232"/>
    </location>
</feature>
<feature type="transmembrane region" description="Helical" evidence="6">
    <location>
        <begin position="427"/>
        <end position="445"/>
    </location>
</feature>
<dbReference type="Proteomes" id="UP001296873">
    <property type="component" value="Unassembled WGS sequence"/>
</dbReference>
<keyword evidence="4 6" id="KW-1133">Transmembrane helix</keyword>
<evidence type="ECO:0000313" key="7">
    <source>
        <dbReference type="EMBL" id="MBK1670987.1"/>
    </source>
</evidence>
<feature type="transmembrane region" description="Helical" evidence="6">
    <location>
        <begin position="238"/>
        <end position="258"/>
    </location>
</feature>
<keyword evidence="2" id="KW-1003">Cell membrane</keyword>
<gene>
    <name evidence="7" type="ORF">CKO28_23550</name>
</gene>
<evidence type="ECO:0000256" key="3">
    <source>
        <dbReference type="ARBA" id="ARBA00022692"/>
    </source>
</evidence>
<dbReference type="PANTHER" id="PTHR30250:SF11">
    <property type="entry name" value="O-ANTIGEN TRANSPORTER-RELATED"/>
    <property type="match status" value="1"/>
</dbReference>
<accession>A0ABS1DM27</accession>